<dbReference type="EMBL" id="BK014951">
    <property type="protein sequence ID" value="DAD84045.1"/>
    <property type="molecule type" value="Genomic_DNA"/>
</dbReference>
<protein>
    <submittedName>
        <fullName evidence="1">Uncharacterized protein</fullName>
    </submittedName>
</protein>
<sequence length="170" mass="19285">MTKEKPKFIKMYDPETGEYIGPFVNMTHEEAHGKKPESPFEFKFDKEAANTITEIFSPFLEDCAKEIENATKNSAEIFCRITDCTYDTFANYAEKYASSIPALLPNIVKSSIATISCVADLSEIILNVPMLVYALYYERYNNSILPSSQMDIVFDIVSAMLELKKEGMIQ</sequence>
<organism evidence="1">
    <name type="scientific">Siphoviridae sp. ct0yq10</name>
    <dbReference type="NCBI Taxonomy" id="2826270"/>
    <lineage>
        <taxon>Viruses</taxon>
        <taxon>Duplodnaviria</taxon>
        <taxon>Heunggongvirae</taxon>
        <taxon>Uroviricota</taxon>
        <taxon>Caudoviricetes</taxon>
    </lineage>
</organism>
<name>A0A8S5MNU8_9CAUD</name>
<evidence type="ECO:0000313" key="1">
    <source>
        <dbReference type="EMBL" id="DAD84045.1"/>
    </source>
</evidence>
<proteinExistence type="predicted"/>
<reference evidence="1" key="1">
    <citation type="journal article" date="2021" name="Proc. Natl. Acad. Sci. U.S.A.">
        <title>A Catalog of Tens of Thousands of Viruses from Human Metagenomes Reveals Hidden Associations with Chronic Diseases.</title>
        <authorList>
            <person name="Tisza M.J."/>
            <person name="Buck C.B."/>
        </authorList>
    </citation>
    <scope>NUCLEOTIDE SEQUENCE</scope>
    <source>
        <strain evidence="1">Ct0yq10</strain>
    </source>
</reference>
<accession>A0A8S5MNU8</accession>